<dbReference type="EMBL" id="VBOT01000216">
    <property type="protein sequence ID" value="TMQ46899.1"/>
    <property type="molecule type" value="Genomic_DNA"/>
</dbReference>
<sequence length="282" mass="30527">MSTSEAPPGVRPLIMPMRWLLYAASTLVFLAGLQLTVFTEQTATYFAWTISPPLTAAFLGASYWGAVPVEVIAARQSTWASARVAVPAIWLFTTLTLVATLLHFDKFHFSSPIQSAQGAAWFWLAIYAGVPVAMLIIWMLQLRAPGGDPPRGPPAPMWMRIAVLIQGVGMLAVGVGLFLAPDVVKQVWPWLLTPLTARAIGAWLIGIGFAAFHASRENDFLRIRPLGGGYIAFAILQFVAIARYSGAVNWGSPAAWVYVAFLASVLPVGLFGWFGHRTIGTS</sequence>
<keyword evidence="1" id="KW-1133">Transmembrane helix</keyword>
<dbReference type="Proteomes" id="UP000320184">
    <property type="component" value="Unassembled WGS sequence"/>
</dbReference>
<feature type="transmembrane region" description="Helical" evidence="1">
    <location>
        <begin position="84"/>
        <end position="104"/>
    </location>
</feature>
<organism evidence="2 3">
    <name type="scientific">Eiseniibacteriota bacterium</name>
    <dbReference type="NCBI Taxonomy" id="2212470"/>
    <lineage>
        <taxon>Bacteria</taxon>
        <taxon>Candidatus Eiseniibacteriota</taxon>
    </lineage>
</organism>
<feature type="transmembrane region" description="Helical" evidence="1">
    <location>
        <begin position="187"/>
        <end position="214"/>
    </location>
</feature>
<accession>A0A538S685</accession>
<proteinExistence type="predicted"/>
<evidence type="ECO:0000313" key="3">
    <source>
        <dbReference type="Proteomes" id="UP000320184"/>
    </source>
</evidence>
<reference evidence="2 3" key="1">
    <citation type="journal article" date="2019" name="Nat. Microbiol.">
        <title>Mediterranean grassland soil C-N compound turnover is dependent on rainfall and depth, and is mediated by genomically divergent microorganisms.</title>
        <authorList>
            <person name="Diamond S."/>
            <person name="Andeer P.F."/>
            <person name="Li Z."/>
            <person name="Crits-Christoph A."/>
            <person name="Burstein D."/>
            <person name="Anantharaman K."/>
            <person name="Lane K.R."/>
            <person name="Thomas B.C."/>
            <person name="Pan C."/>
            <person name="Northen T.R."/>
            <person name="Banfield J.F."/>
        </authorList>
    </citation>
    <scope>NUCLEOTIDE SEQUENCE [LARGE SCALE GENOMIC DNA]</scope>
    <source>
        <strain evidence="2">WS_3</strain>
    </source>
</reference>
<keyword evidence="1" id="KW-0812">Transmembrane</keyword>
<feature type="transmembrane region" description="Helical" evidence="1">
    <location>
        <begin position="161"/>
        <end position="181"/>
    </location>
</feature>
<evidence type="ECO:0000256" key="1">
    <source>
        <dbReference type="SAM" id="Phobius"/>
    </source>
</evidence>
<feature type="transmembrane region" description="Helical" evidence="1">
    <location>
        <begin position="256"/>
        <end position="274"/>
    </location>
</feature>
<name>A0A538S685_UNCEI</name>
<comment type="caution">
    <text evidence="2">The sequence shown here is derived from an EMBL/GenBank/DDBJ whole genome shotgun (WGS) entry which is preliminary data.</text>
</comment>
<feature type="transmembrane region" description="Helical" evidence="1">
    <location>
        <begin position="226"/>
        <end position="244"/>
    </location>
</feature>
<feature type="transmembrane region" description="Helical" evidence="1">
    <location>
        <begin position="20"/>
        <end position="39"/>
    </location>
</feature>
<feature type="transmembrane region" description="Helical" evidence="1">
    <location>
        <begin position="45"/>
        <end position="64"/>
    </location>
</feature>
<dbReference type="AlphaFoldDB" id="A0A538S685"/>
<protein>
    <submittedName>
        <fullName evidence="2">Uncharacterized protein</fullName>
    </submittedName>
</protein>
<evidence type="ECO:0000313" key="2">
    <source>
        <dbReference type="EMBL" id="TMQ46899.1"/>
    </source>
</evidence>
<feature type="transmembrane region" description="Helical" evidence="1">
    <location>
        <begin position="120"/>
        <end position="140"/>
    </location>
</feature>
<gene>
    <name evidence="2" type="ORF">E6K73_14480</name>
</gene>
<keyword evidence="1" id="KW-0472">Membrane</keyword>